<reference evidence="1 2" key="1">
    <citation type="journal article" date="2014" name="Environ. Microbiol.">
        <title>Insights into organohalide respiration and the versatile catabolism of Sulfurospirillum multivorans gained from comparative genomics and physiological studies.</title>
        <authorList>
            <person name="Goris T."/>
            <person name="Schubert T."/>
            <person name="Gadkari J."/>
            <person name="Wubet T."/>
            <person name="Tarkka M."/>
            <person name="Buscot F."/>
            <person name="Adrian L."/>
            <person name="Diekert G."/>
        </authorList>
    </citation>
    <scope>NUCLEOTIDE SEQUENCE [LARGE SCALE GENOMIC DNA]</scope>
    <source>
        <strain evidence="2">DM 12446 / JCM 15788 / NBRC 109480</strain>
    </source>
</reference>
<name>A0AA86AN37_SULMK</name>
<dbReference type="Pfam" id="PF11185">
    <property type="entry name" value="DUF2971"/>
    <property type="match status" value="1"/>
</dbReference>
<accession>A0AA86AN37</accession>
<gene>
    <name evidence="1" type="ORF">SMUL_2549</name>
</gene>
<sequence length="255" mass="29825">MKSTQQIPRAWTENILNELTHDTAIYRIFSWKRFSEILAKNELILVNPDMWDDPFENFYLKADAYSGKDKVSLESLRKGCFGQCWTLNEDTDAMWRIYSPEKNGVRLKTTVGKLFRSVIEQQGILTDFSSYIGKVEYLTKEEIKTYHQQSFSQTMLGGQGTGFASMLLRKRTSFAHEAEVRVLASLSSEYLFEYEDGLYQVKIDFEDMFDEICLDPRLEIGRFEEMKTKLMQKTSVPIIQSDLYHFDFQPINLDI</sequence>
<proteinExistence type="predicted"/>
<dbReference type="AlphaFoldDB" id="A0AA86AN37"/>
<evidence type="ECO:0008006" key="3">
    <source>
        <dbReference type="Google" id="ProtNLM"/>
    </source>
</evidence>
<dbReference type="EMBL" id="CP007201">
    <property type="protein sequence ID" value="AHJ13791.1"/>
    <property type="molecule type" value="Genomic_DNA"/>
</dbReference>
<dbReference type="RefSeq" id="WP_025345634.1">
    <property type="nucleotide sequence ID" value="NZ_CP007201.1"/>
</dbReference>
<organism evidence="1 2">
    <name type="scientific">Sulfurospirillum multivorans (strain DM 12446 / JCM 15788 / NBRC 109480)</name>
    <dbReference type="NCBI Taxonomy" id="1150621"/>
    <lineage>
        <taxon>Bacteria</taxon>
        <taxon>Pseudomonadati</taxon>
        <taxon>Campylobacterota</taxon>
        <taxon>Epsilonproteobacteria</taxon>
        <taxon>Campylobacterales</taxon>
        <taxon>Sulfurospirillaceae</taxon>
        <taxon>Sulfurospirillum</taxon>
    </lineage>
</organism>
<dbReference type="KEGG" id="smul:SMUL_2549"/>
<protein>
    <recommendedName>
        <fullName evidence="3">DUF2971 domain-containing protein</fullName>
    </recommendedName>
</protein>
<dbReference type="Proteomes" id="UP000019322">
    <property type="component" value="Chromosome"/>
</dbReference>
<dbReference type="InterPro" id="IPR021352">
    <property type="entry name" value="DUF2971"/>
</dbReference>
<evidence type="ECO:0000313" key="1">
    <source>
        <dbReference type="EMBL" id="AHJ13791.1"/>
    </source>
</evidence>
<evidence type="ECO:0000313" key="2">
    <source>
        <dbReference type="Proteomes" id="UP000019322"/>
    </source>
</evidence>